<dbReference type="SMART" id="SM00347">
    <property type="entry name" value="HTH_MARR"/>
    <property type="match status" value="1"/>
</dbReference>
<name>A0A562TB75_9HYPH</name>
<proteinExistence type="predicted"/>
<keyword evidence="2" id="KW-0238">DNA-binding</keyword>
<dbReference type="EMBL" id="VLLF01000002">
    <property type="protein sequence ID" value="TWI90568.1"/>
    <property type="molecule type" value="Genomic_DNA"/>
</dbReference>
<sequence length="146" mass="15956">MELEWMRNVCLAHAARSTANLVTRHYNRFLAPIDLEITQAMLLGLIGAGEADSLSELARLLGVDRSTLQRNLKLLEEAGLVNKVRIAPNRIKPELSAAGQTKIREASEAWQQAQDSLTAELGEAGADTIRTQMKTLRKAVHKAGAS</sequence>
<dbReference type="InterPro" id="IPR036388">
    <property type="entry name" value="WH-like_DNA-bd_sf"/>
</dbReference>
<dbReference type="GO" id="GO:0003677">
    <property type="term" value="F:DNA binding"/>
    <property type="evidence" value="ECO:0007669"/>
    <property type="project" value="UniProtKB-KW"/>
</dbReference>
<dbReference type="CDD" id="cd00090">
    <property type="entry name" value="HTH_ARSR"/>
    <property type="match status" value="1"/>
</dbReference>
<gene>
    <name evidence="2" type="ORF">JM93_01552</name>
</gene>
<protein>
    <submittedName>
        <fullName evidence="2">DNA-binding MarR family transcriptional regulator</fullName>
    </submittedName>
</protein>
<dbReference type="Gene3D" id="1.10.10.10">
    <property type="entry name" value="Winged helix-like DNA-binding domain superfamily/Winged helix DNA-binding domain"/>
    <property type="match status" value="1"/>
</dbReference>
<feature type="domain" description="HTH marR-type" evidence="1">
    <location>
        <begin position="28"/>
        <end position="126"/>
    </location>
</feature>
<organism evidence="2 3">
    <name type="scientific">Roseibium hamelinense</name>
    <dbReference type="NCBI Taxonomy" id="150831"/>
    <lineage>
        <taxon>Bacteria</taxon>
        <taxon>Pseudomonadati</taxon>
        <taxon>Pseudomonadota</taxon>
        <taxon>Alphaproteobacteria</taxon>
        <taxon>Hyphomicrobiales</taxon>
        <taxon>Stappiaceae</taxon>
        <taxon>Roseibium</taxon>
    </lineage>
</organism>
<dbReference type="Pfam" id="PF12802">
    <property type="entry name" value="MarR_2"/>
    <property type="match status" value="1"/>
</dbReference>
<dbReference type="InterPro" id="IPR036390">
    <property type="entry name" value="WH_DNA-bd_sf"/>
</dbReference>
<evidence type="ECO:0000259" key="1">
    <source>
        <dbReference type="SMART" id="SM00347"/>
    </source>
</evidence>
<accession>A0A562TB75</accession>
<evidence type="ECO:0000313" key="2">
    <source>
        <dbReference type="EMBL" id="TWI90568.1"/>
    </source>
</evidence>
<dbReference type="Proteomes" id="UP000320593">
    <property type="component" value="Unassembled WGS sequence"/>
</dbReference>
<dbReference type="AlphaFoldDB" id="A0A562TB75"/>
<reference evidence="2 3" key="1">
    <citation type="submission" date="2019-07" db="EMBL/GenBank/DDBJ databases">
        <title>Genomic Encyclopedia of Archaeal and Bacterial Type Strains, Phase II (KMG-II): from individual species to whole genera.</title>
        <authorList>
            <person name="Goeker M."/>
        </authorList>
    </citation>
    <scope>NUCLEOTIDE SEQUENCE [LARGE SCALE GENOMIC DNA]</scope>
    <source>
        <strain evidence="2 3">ATCC BAA-252</strain>
    </source>
</reference>
<comment type="caution">
    <text evidence="2">The sequence shown here is derived from an EMBL/GenBank/DDBJ whole genome shotgun (WGS) entry which is preliminary data.</text>
</comment>
<dbReference type="RefSeq" id="WP_208994996.1">
    <property type="nucleotide sequence ID" value="NZ_SMLY01000048.1"/>
</dbReference>
<dbReference type="GO" id="GO:0003700">
    <property type="term" value="F:DNA-binding transcription factor activity"/>
    <property type="evidence" value="ECO:0007669"/>
    <property type="project" value="InterPro"/>
</dbReference>
<dbReference type="InterPro" id="IPR011991">
    <property type="entry name" value="ArsR-like_HTH"/>
</dbReference>
<evidence type="ECO:0000313" key="3">
    <source>
        <dbReference type="Proteomes" id="UP000320593"/>
    </source>
</evidence>
<dbReference type="SUPFAM" id="SSF46785">
    <property type="entry name" value="Winged helix' DNA-binding domain"/>
    <property type="match status" value="1"/>
</dbReference>
<dbReference type="InterPro" id="IPR000835">
    <property type="entry name" value="HTH_MarR-typ"/>
</dbReference>
<keyword evidence="3" id="KW-1185">Reference proteome</keyword>